<dbReference type="InterPro" id="IPR042128">
    <property type="entry name" value="NuoE_dom"/>
</dbReference>
<dbReference type="InterPro" id="IPR036249">
    <property type="entry name" value="Thioredoxin-like_sf"/>
</dbReference>
<comment type="caution">
    <text evidence="11">The sequence shown here is derived from an EMBL/GenBank/DDBJ whole genome shotgun (WGS) entry which is preliminary data.</text>
</comment>
<dbReference type="Gene3D" id="1.10.10.1590">
    <property type="entry name" value="NADH-quinone oxidoreductase subunit E"/>
    <property type="match status" value="1"/>
</dbReference>
<dbReference type="GO" id="GO:0003954">
    <property type="term" value="F:NADH dehydrogenase activity"/>
    <property type="evidence" value="ECO:0007669"/>
    <property type="project" value="TreeGrafter"/>
</dbReference>
<accession>A0AAW4ZWM4</accession>
<comment type="cofactor">
    <cofactor evidence="10">
        <name>[2Fe-2S] cluster</name>
        <dbReference type="ChEBI" id="CHEBI:190135"/>
    </cofactor>
    <text evidence="10">Binds 1 [2Fe-2S] cluster.</text>
</comment>
<feature type="binding site" evidence="10">
    <location>
        <position position="125"/>
    </location>
    <ligand>
        <name>[2Fe-2S] cluster</name>
        <dbReference type="ChEBI" id="CHEBI:190135"/>
    </ligand>
</feature>
<comment type="cofactor">
    <cofactor evidence="9">
        <name>[2Fe-2S] cluster</name>
        <dbReference type="ChEBI" id="CHEBI:190135"/>
    </cofactor>
</comment>
<dbReference type="RefSeq" id="WP_107238914.1">
    <property type="nucleotide sequence ID" value="NZ_PYNB01000001.1"/>
</dbReference>
<dbReference type="AlphaFoldDB" id="A0AAW4ZWM4"/>
<reference evidence="11" key="1">
    <citation type="submission" date="2019-11" db="EMBL/GenBank/DDBJ databases">
        <title>Comparative genomics of photobacteria reveal adaptation to distinct habitats.</title>
        <authorList>
            <person name="Fuertes-Perez S."/>
            <person name="Hilgarth M."/>
            <person name="Vogel R.F."/>
        </authorList>
    </citation>
    <scope>NUCLEOTIDE SEQUENCE</scope>
    <source>
        <strain evidence="11">TMW2.2145</strain>
    </source>
</reference>
<evidence type="ECO:0000256" key="3">
    <source>
        <dbReference type="ARBA" id="ARBA00022714"/>
    </source>
</evidence>
<keyword evidence="11" id="KW-0560">Oxidoreductase</keyword>
<evidence type="ECO:0000256" key="8">
    <source>
        <dbReference type="ARBA" id="ARBA00032788"/>
    </source>
</evidence>
<evidence type="ECO:0000256" key="4">
    <source>
        <dbReference type="ARBA" id="ARBA00022723"/>
    </source>
</evidence>
<evidence type="ECO:0000256" key="7">
    <source>
        <dbReference type="ARBA" id="ARBA00031580"/>
    </source>
</evidence>
<evidence type="ECO:0000313" key="12">
    <source>
        <dbReference type="Proteomes" id="UP000813876"/>
    </source>
</evidence>
<dbReference type="SUPFAM" id="SSF52833">
    <property type="entry name" value="Thioredoxin-like"/>
    <property type="match status" value="1"/>
</dbReference>
<feature type="binding site" evidence="10">
    <location>
        <position position="80"/>
    </location>
    <ligand>
        <name>[2Fe-2S] cluster</name>
        <dbReference type="ChEBI" id="CHEBI:190135"/>
    </ligand>
</feature>
<evidence type="ECO:0000313" key="11">
    <source>
        <dbReference type="EMBL" id="MCF2302496.1"/>
    </source>
</evidence>
<gene>
    <name evidence="11" type="primary">nuoE</name>
    <name evidence="11" type="ORF">GLP33_12240</name>
</gene>
<name>A0AAW4ZWM4_PHOPO</name>
<dbReference type="InterPro" id="IPR041921">
    <property type="entry name" value="NuoE_N"/>
</dbReference>
<keyword evidence="5 10" id="KW-0408">Iron</keyword>
<dbReference type="GO" id="GO:0051537">
    <property type="term" value="F:2 iron, 2 sulfur cluster binding"/>
    <property type="evidence" value="ECO:0007669"/>
    <property type="project" value="UniProtKB-KW"/>
</dbReference>
<feature type="binding site" evidence="10">
    <location>
        <position position="121"/>
    </location>
    <ligand>
        <name>[2Fe-2S] cluster</name>
        <dbReference type="ChEBI" id="CHEBI:190135"/>
    </ligand>
</feature>
<evidence type="ECO:0000256" key="5">
    <source>
        <dbReference type="ARBA" id="ARBA00023004"/>
    </source>
</evidence>
<dbReference type="GO" id="GO:0046872">
    <property type="term" value="F:metal ion binding"/>
    <property type="evidence" value="ECO:0007669"/>
    <property type="project" value="UniProtKB-KW"/>
</dbReference>
<dbReference type="PROSITE" id="PS01099">
    <property type="entry name" value="COMPLEX1_24K"/>
    <property type="match status" value="1"/>
</dbReference>
<keyword evidence="6 10" id="KW-0411">Iron-sulfur</keyword>
<evidence type="ECO:0000256" key="2">
    <source>
        <dbReference type="ARBA" id="ARBA00019898"/>
    </source>
</evidence>
<evidence type="ECO:0000256" key="9">
    <source>
        <dbReference type="ARBA" id="ARBA00034078"/>
    </source>
</evidence>
<dbReference type="PANTHER" id="PTHR10371">
    <property type="entry name" value="NADH DEHYDROGENASE UBIQUINONE FLAVOPROTEIN 2, MITOCHONDRIAL"/>
    <property type="match status" value="1"/>
</dbReference>
<organism evidence="11 12">
    <name type="scientific">Photobacterium phosphoreum</name>
    <dbReference type="NCBI Taxonomy" id="659"/>
    <lineage>
        <taxon>Bacteria</taxon>
        <taxon>Pseudomonadati</taxon>
        <taxon>Pseudomonadota</taxon>
        <taxon>Gammaproteobacteria</taxon>
        <taxon>Vibrionales</taxon>
        <taxon>Vibrionaceae</taxon>
        <taxon>Photobacterium</taxon>
    </lineage>
</organism>
<comment type="similarity">
    <text evidence="1">Belongs to the complex I 24 kDa subunit family.</text>
</comment>
<dbReference type="PANTHER" id="PTHR10371:SF3">
    <property type="entry name" value="NADH DEHYDROGENASE [UBIQUINONE] FLAVOPROTEIN 2, MITOCHONDRIAL"/>
    <property type="match status" value="1"/>
</dbReference>
<sequence>MLTVQEIAHLNAHIAHYPEKRAGAIYCLYFVQDKYGYITKEGLDSVSKLTHLSVTQLDEIITFYTLLRRRPVGRNVIRVCDSISCHTRGAQHVLAAARDITTKELGEMTNDGSVTVLPSICLGLCDRAPAALINDDRVEGELTPEKMRILLSQLAAEEMELAKKPHHRSMIAILTPQTETIASLLGEEA</sequence>
<protein>
    <recommendedName>
        <fullName evidence="2">NADH-quinone oxidoreductase subunit E</fullName>
    </recommendedName>
    <alternativeName>
        <fullName evidence="7">NADH dehydrogenase I subunit E</fullName>
    </alternativeName>
    <alternativeName>
        <fullName evidence="8">NDH-1 subunit E</fullName>
    </alternativeName>
</protein>
<dbReference type="CDD" id="cd03064">
    <property type="entry name" value="TRX_Fd_NuoE"/>
    <property type="match status" value="1"/>
</dbReference>
<feature type="binding site" evidence="10">
    <location>
        <position position="85"/>
    </location>
    <ligand>
        <name>[2Fe-2S] cluster</name>
        <dbReference type="ChEBI" id="CHEBI:190135"/>
    </ligand>
</feature>
<keyword evidence="3 10" id="KW-0001">2Fe-2S</keyword>
<dbReference type="Proteomes" id="UP000813876">
    <property type="component" value="Unassembled WGS sequence"/>
</dbReference>
<proteinExistence type="inferred from homology"/>
<evidence type="ECO:0000256" key="10">
    <source>
        <dbReference type="PIRSR" id="PIRSR000216-1"/>
    </source>
</evidence>
<dbReference type="EMBL" id="WMCP01000013">
    <property type="protein sequence ID" value="MCF2302496.1"/>
    <property type="molecule type" value="Genomic_DNA"/>
</dbReference>
<dbReference type="NCBIfam" id="NF005722">
    <property type="entry name" value="PRK07539.1-2"/>
    <property type="match status" value="1"/>
</dbReference>
<dbReference type="Gene3D" id="3.40.30.10">
    <property type="entry name" value="Glutaredoxin"/>
    <property type="match status" value="1"/>
</dbReference>
<evidence type="ECO:0000256" key="6">
    <source>
        <dbReference type="ARBA" id="ARBA00023014"/>
    </source>
</evidence>
<dbReference type="PIRSF" id="PIRSF000216">
    <property type="entry name" value="NADH_DH_24kDa"/>
    <property type="match status" value="1"/>
</dbReference>
<evidence type="ECO:0000256" key="1">
    <source>
        <dbReference type="ARBA" id="ARBA00010643"/>
    </source>
</evidence>
<dbReference type="Pfam" id="PF01257">
    <property type="entry name" value="2Fe-2S_thioredx"/>
    <property type="match status" value="1"/>
</dbReference>
<dbReference type="InterPro" id="IPR002023">
    <property type="entry name" value="NuoE-like"/>
</dbReference>
<keyword evidence="4 10" id="KW-0479">Metal-binding</keyword>